<dbReference type="Pfam" id="PF00211">
    <property type="entry name" value="Guanylate_cyc"/>
    <property type="match status" value="1"/>
</dbReference>
<dbReference type="InterPro" id="IPR003018">
    <property type="entry name" value="GAF"/>
</dbReference>
<dbReference type="PANTHER" id="PTHR43081:SF1">
    <property type="entry name" value="ADENYLATE CYCLASE, TERMINAL-DIFFERENTIATION SPECIFIC"/>
    <property type="match status" value="1"/>
</dbReference>
<comment type="caution">
    <text evidence="3">The sequence shown here is derived from an EMBL/GenBank/DDBJ whole genome shotgun (WGS) entry which is preliminary data.</text>
</comment>
<name>A0A7Z0VMZ5_9GAMM</name>
<dbReference type="AlphaFoldDB" id="A0A7Z0VMZ5"/>
<dbReference type="PANTHER" id="PTHR43081">
    <property type="entry name" value="ADENYLATE CYCLASE, TERMINAL-DIFFERENTIATION SPECIFIC-RELATED"/>
    <property type="match status" value="1"/>
</dbReference>
<protein>
    <submittedName>
        <fullName evidence="3">Adenylate cyclase 1</fullName>
        <ecNumber evidence="3">4.6.1.1</ecNumber>
    </submittedName>
</protein>
<keyword evidence="4" id="KW-1185">Reference proteome</keyword>
<dbReference type="EC" id="4.6.1.1" evidence="3"/>
<dbReference type="Proteomes" id="UP000094769">
    <property type="component" value="Unassembled WGS sequence"/>
</dbReference>
<dbReference type="InterPro" id="IPR029016">
    <property type="entry name" value="GAF-like_dom_sf"/>
</dbReference>
<reference evidence="3 4" key="1">
    <citation type="submission" date="2016-06" db="EMBL/GenBank/DDBJ databases">
        <title>Genome sequence of endosymbiont of Candidatus Endolucinida thiodiazotropha.</title>
        <authorList>
            <person name="Poehlein A."/>
            <person name="Koenig S."/>
            <person name="Heiden S.E."/>
            <person name="Thuermer A."/>
            <person name="Voget S."/>
            <person name="Daniel R."/>
            <person name="Markert S."/>
            <person name="Gros O."/>
            <person name="Schweder T."/>
        </authorList>
    </citation>
    <scope>NUCLEOTIDE SEQUENCE [LARGE SCALE GENOMIC DNA]</scope>
    <source>
        <strain evidence="3 4">COS</strain>
    </source>
</reference>
<sequence length="535" mass="59259">MTENLDLLTRDDFQALAQSSRALTKELSLEILLNTILDTAGKLTNSPETSIILRNERQPTLYFAAATGEEAEWVLSSFGLHSDQQVPIDGSKAGEVYKSGISMVENIVKDHFGGVDDETNKITKSMVCVPLVVGDSRLGVMQVLNKIDGDYSERDRIILEYFADQASVAIRNARLVESLLAHSGLYGSSRQTDKLIARMNELEQEAHSETLSVLFADMRGFTQLCQSLLDPGIVQERLSEFITILSHAVLDHDGIVNKVLGDGVMALFQGKDCSERAVKCSFYMVREFELMKGRWNEESNQQLDFLDLGVGIVTDQVILGGIGSGDMRDYTAIGTAVNLSAAFESNARNGKRILCDQVTYRNAKDIIVAADDAVDFLLQKPGQDVGVKYKCYNIRELDSDKSVSVFLSHSHEDSHFIEKKLLEPLKKRGIRTWYSTADIPKGALWTAEIRKAISESNWMAVIVSRNSAQSKWVRREIDLGVASGHLDNRIIPIIIDDTSPGDVNDYLAAMQAIDLPSSPDAEKILADRFSKLDPT</sequence>
<dbReference type="InterPro" id="IPR035897">
    <property type="entry name" value="Toll_tir_struct_dom_sf"/>
</dbReference>
<dbReference type="GO" id="GO:0035556">
    <property type="term" value="P:intracellular signal transduction"/>
    <property type="evidence" value="ECO:0007669"/>
    <property type="project" value="InterPro"/>
</dbReference>
<dbReference type="Pfam" id="PF13676">
    <property type="entry name" value="TIR_2"/>
    <property type="match status" value="1"/>
</dbReference>
<dbReference type="InterPro" id="IPR050697">
    <property type="entry name" value="Adenylyl/Guanylyl_Cyclase_3/4"/>
</dbReference>
<accession>A0A7Z0VMZ5</accession>
<proteinExistence type="predicted"/>
<dbReference type="CDD" id="cd07302">
    <property type="entry name" value="CHD"/>
    <property type="match status" value="1"/>
</dbReference>
<feature type="domain" description="Guanylate cyclase" evidence="2">
    <location>
        <begin position="212"/>
        <end position="344"/>
    </location>
</feature>
<dbReference type="InterPro" id="IPR000157">
    <property type="entry name" value="TIR_dom"/>
</dbReference>
<evidence type="ECO:0000313" key="3">
    <source>
        <dbReference type="EMBL" id="ODJ88141.1"/>
    </source>
</evidence>
<dbReference type="SMART" id="SM00044">
    <property type="entry name" value="CYCc"/>
    <property type="match status" value="1"/>
</dbReference>
<dbReference type="SUPFAM" id="SSF55073">
    <property type="entry name" value="Nucleotide cyclase"/>
    <property type="match status" value="1"/>
</dbReference>
<dbReference type="PROSITE" id="PS50125">
    <property type="entry name" value="GUANYLATE_CYCLASE_2"/>
    <property type="match status" value="1"/>
</dbReference>
<dbReference type="Gene3D" id="3.30.70.1230">
    <property type="entry name" value="Nucleotide cyclase"/>
    <property type="match status" value="1"/>
</dbReference>
<dbReference type="SUPFAM" id="SSF52200">
    <property type="entry name" value="Toll/Interleukin receptor TIR domain"/>
    <property type="match status" value="1"/>
</dbReference>
<gene>
    <name evidence="3" type="primary">cyaA_2</name>
    <name evidence="3" type="ORF">CODIS_15520</name>
</gene>
<feature type="domain" description="TIR" evidence="1">
    <location>
        <begin position="401"/>
        <end position="533"/>
    </location>
</feature>
<dbReference type="EMBL" id="MARB01000007">
    <property type="protein sequence ID" value="ODJ88141.1"/>
    <property type="molecule type" value="Genomic_DNA"/>
</dbReference>
<evidence type="ECO:0000259" key="1">
    <source>
        <dbReference type="PROSITE" id="PS50104"/>
    </source>
</evidence>
<keyword evidence="3" id="KW-0456">Lyase</keyword>
<dbReference type="PROSITE" id="PS50104">
    <property type="entry name" value="TIR"/>
    <property type="match status" value="1"/>
</dbReference>
<dbReference type="SUPFAM" id="SSF55781">
    <property type="entry name" value="GAF domain-like"/>
    <property type="match status" value="1"/>
</dbReference>
<dbReference type="SMART" id="SM00065">
    <property type="entry name" value="GAF"/>
    <property type="match status" value="1"/>
</dbReference>
<dbReference type="InterPro" id="IPR001054">
    <property type="entry name" value="A/G_cyclase"/>
</dbReference>
<evidence type="ECO:0000313" key="4">
    <source>
        <dbReference type="Proteomes" id="UP000094769"/>
    </source>
</evidence>
<dbReference type="Gene3D" id="3.40.50.10140">
    <property type="entry name" value="Toll/interleukin-1 receptor homology (TIR) domain"/>
    <property type="match status" value="1"/>
</dbReference>
<dbReference type="RefSeq" id="WP_069123264.1">
    <property type="nucleotide sequence ID" value="NZ_MARB01000007.1"/>
</dbReference>
<dbReference type="Pfam" id="PF13185">
    <property type="entry name" value="GAF_2"/>
    <property type="match status" value="1"/>
</dbReference>
<dbReference type="InterPro" id="IPR029787">
    <property type="entry name" value="Nucleotide_cyclase"/>
</dbReference>
<dbReference type="Gene3D" id="3.30.450.40">
    <property type="match status" value="1"/>
</dbReference>
<evidence type="ECO:0000259" key="2">
    <source>
        <dbReference type="PROSITE" id="PS50125"/>
    </source>
</evidence>
<dbReference type="GO" id="GO:0009190">
    <property type="term" value="P:cyclic nucleotide biosynthetic process"/>
    <property type="evidence" value="ECO:0007669"/>
    <property type="project" value="InterPro"/>
</dbReference>
<dbReference type="GO" id="GO:0004016">
    <property type="term" value="F:adenylate cyclase activity"/>
    <property type="evidence" value="ECO:0007669"/>
    <property type="project" value="UniProtKB-EC"/>
</dbReference>
<dbReference type="OrthoDB" id="9812358at2"/>
<organism evidence="3 4">
    <name type="scientific">Candidatus Thiodiazotropha endolucinida</name>
    <dbReference type="NCBI Taxonomy" id="1655433"/>
    <lineage>
        <taxon>Bacteria</taxon>
        <taxon>Pseudomonadati</taxon>
        <taxon>Pseudomonadota</taxon>
        <taxon>Gammaproteobacteria</taxon>
        <taxon>Chromatiales</taxon>
        <taxon>Sedimenticolaceae</taxon>
        <taxon>Candidatus Thiodiazotropha</taxon>
    </lineage>
</organism>